<feature type="region of interest" description="Disordered" evidence="1">
    <location>
        <begin position="186"/>
        <end position="216"/>
    </location>
</feature>
<dbReference type="VEuPathDB" id="FungiDB:P170DRAFT_483468"/>
<gene>
    <name evidence="2" type="ORF">P170DRAFT_483468</name>
</gene>
<dbReference type="Proteomes" id="UP000234275">
    <property type="component" value="Unassembled WGS sequence"/>
</dbReference>
<dbReference type="EMBL" id="MSFO01000001">
    <property type="protein sequence ID" value="PLB54736.1"/>
    <property type="molecule type" value="Genomic_DNA"/>
</dbReference>
<organism evidence="2 3">
    <name type="scientific">Aspergillus steynii IBT 23096</name>
    <dbReference type="NCBI Taxonomy" id="1392250"/>
    <lineage>
        <taxon>Eukaryota</taxon>
        <taxon>Fungi</taxon>
        <taxon>Dikarya</taxon>
        <taxon>Ascomycota</taxon>
        <taxon>Pezizomycotina</taxon>
        <taxon>Eurotiomycetes</taxon>
        <taxon>Eurotiomycetidae</taxon>
        <taxon>Eurotiales</taxon>
        <taxon>Aspergillaceae</taxon>
        <taxon>Aspergillus</taxon>
        <taxon>Aspergillus subgen. Circumdati</taxon>
    </lineage>
</organism>
<name>A0A2I2GPD6_9EURO</name>
<dbReference type="RefSeq" id="XP_024710038.1">
    <property type="nucleotide sequence ID" value="XM_024853896.1"/>
</dbReference>
<sequence length="216" mass="24274">MPGAKHSFSKSTIAGKRAKRSSAKAPSYPELDLKPEFIKSVTTNTPRLAGLLGLETNRELVLMVPKDTSVSPIFDSSLDSYRASYNTDPKGPIVANYSPETLYSLCRDRTYDEMVCAPQAPVLMPDDSVFDTKKAMHKNLVIINHTFRFMIAKQSLFGRADLQNSKRVIDPEDWFKAFSTVHWANKASRKRPPGATEPADGPANYETFWLQNTERR</sequence>
<dbReference type="GeneID" id="36561594"/>
<accession>A0A2I2GPD6</accession>
<feature type="region of interest" description="Disordered" evidence="1">
    <location>
        <begin position="1"/>
        <end position="28"/>
    </location>
</feature>
<reference evidence="2 3" key="1">
    <citation type="submission" date="2016-12" db="EMBL/GenBank/DDBJ databases">
        <title>The genomes of Aspergillus section Nigri reveals drivers in fungal speciation.</title>
        <authorList>
            <consortium name="DOE Joint Genome Institute"/>
            <person name="Vesth T.C."/>
            <person name="Nybo J."/>
            <person name="Theobald S."/>
            <person name="Brandl J."/>
            <person name="Frisvad J.C."/>
            <person name="Nielsen K.F."/>
            <person name="Lyhne E.K."/>
            <person name="Kogle M.E."/>
            <person name="Kuo A."/>
            <person name="Riley R."/>
            <person name="Clum A."/>
            <person name="Nolan M."/>
            <person name="Lipzen A."/>
            <person name="Salamov A."/>
            <person name="Henrissat B."/>
            <person name="Wiebenga A."/>
            <person name="De Vries R.P."/>
            <person name="Grigoriev I.V."/>
            <person name="Mortensen U.H."/>
            <person name="Andersen M.R."/>
            <person name="Baker S.E."/>
        </authorList>
    </citation>
    <scope>NUCLEOTIDE SEQUENCE [LARGE SCALE GENOMIC DNA]</scope>
    <source>
        <strain evidence="2 3">IBT 23096</strain>
    </source>
</reference>
<dbReference type="AlphaFoldDB" id="A0A2I2GPD6"/>
<proteinExistence type="predicted"/>
<evidence type="ECO:0000313" key="2">
    <source>
        <dbReference type="EMBL" id="PLB54736.1"/>
    </source>
</evidence>
<evidence type="ECO:0000256" key="1">
    <source>
        <dbReference type="SAM" id="MobiDB-lite"/>
    </source>
</evidence>
<evidence type="ECO:0000313" key="3">
    <source>
        <dbReference type="Proteomes" id="UP000234275"/>
    </source>
</evidence>
<protein>
    <submittedName>
        <fullName evidence="2">Uncharacterized protein</fullName>
    </submittedName>
</protein>
<comment type="caution">
    <text evidence="2">The sequence shown here is derived from an EMBL/GenBank/DDBJ whole genome shotgun (WGS) entry which is preliminary data.</text>
</comment>
<keyword evidence="3" id="KW-1185">Reference proteome</keyword>